<dbReference type="GeneID" id="9615968"/>
<evidence type="ECO:0000313" key="2">
    <source>
        <dbReference type="EMBL" id="EFJ46989.1"/>
    </source>
</evidence>
<evidence type="ECO:0000313" key="3">
    <source>
        <dbReference type="Proteomes" id="UP000001058"/>
    </source>
</evidence>
<feature type="region of interest" description="Disordered" evidence="1">
    <location>
        <begin position="56"/>
        <end position="77"/>
    </location>
</feature>
<dbReference type="AlphaFoldDB" id="D8TZV4"/>
<keyword evidence="3" id="KW-1185">Reference proteome</keyword>
<reference evidence="2 3" key="1">
    <citation type="journal article" date="2010" name="Science">
        <title>Genomic analysis of organismal complexity in the multicellular green alga Volvox carteri.</title>
        <authorList>
            <person name="Prochnik S.E."/>
            <person name="Umen J."/>
            <person name="Nedelcu A.M."/>
            <person name="Hallmann A."/>
            <person name="Miller S.M."/>
            <person name="Nishii I."/>
            <person name="Ferris P."/>
            <person name="Kuo A."/>
            <person name="Mitros T."/>
            <person name="Fritz-Laylin L.K."/>
            <person name="Hellsten U."/>
            <person name="Chapman J."/>
            <person name="Simakov O."/>
            <person name="Rensing S.A."/>
            <person name="Terry A."/>
            <person name="Pangilinan J."/>
            <person name="Kapitonov V."/>
            <person name="Jurka J."/>
            <person name="Salamov A."/>
            <person name="Shapiro H."/>
            <person name="Schmutz J."/>
            <person name="Grimwood J."/>
            <person name="Lindquist E."/>
            <person name="Lucas S."/>
            <person name="Grigoriev I.V."/>
            <person name="Schmitt R."/>
            <person name="Kirk D."/>
            <person name="Rokhsar D.S."/>
        </authorList>
    </citation>
    <scope>NUCLEOTIDE SEQUENCE [LARGE SCALE GENOMIC DNA]</scope>
    <source>
        <strain evidence="3">f. Nagariensis / Eve</strain>
    </source>
</reference>
<protein>
    <submittedName>
        <fullName evidence="2">Uncharacterized protein</fullName>
    </submittedName>
</protein>
<dbReference type="OrthoDB" id="1929684at2759"/>
<dbReference type="KEGG" id="vcn:VOLCADRAFT_92515"/>
<organism evidence="3">
    <name type="scientific">Volvox carteri f. nagariensis</name>
    <dbReference type="NCBI Taxonomy" id="3068"/>
    <lineage>
        <taxon>Eukaryota</taxon>
        <taxon>Viridiplantae</taxon>
        <taxon>Chlorophyta</taxon>
        <taxon>core chlorophytes</taxon>
        <taxon>Chlorophyceae</taxon>
        <taxon>CS clade</taxon>
        <taxon>Chlamydomonadales</taxon>
        <taxon>Volvocaceae</taxon>
        <taxon>Volvox</taxon>
    </lineage>
</organism>
<sequence length="205" mass="23276">MTEQLFKDILTQALTDLYGIVGGAVPFTLLQLAGCSAMVRVDKRWQRGRRTEVGPMAAVKRSDWTDSQTDSHSSNERPVRGFLKHHQTQQDNIIGLMQWVEWGLHPARMQMDPVTGACRTYRRAIPTAKFFSGRNKTPSWRTLRLSWYHIDVWNVYRNPFSCHKSVHLGPITNGMILPRVPKDSLGQTSGHALLVISVGFYNSLV</sequence>
<name>D8TZV4_VOLCA</name>
<dbReference type="Proteomes" id="UP000001058">
    <property type="component" value="Unassembled WGS sequence"/>
</dbReference>
<dbReference type="RefSeq" id="XP_002951884.1">
    <property type="nucleotide sequence ID" value="XM_002951838.1"/>
</dbReference>
<dbReference type="EMBL" id="GL378347">
    <property type="protein sequence ID" value="EFJ46989.1"/>
    <property type="molecule type" value="Genomic_DNA"/>
</dbReference>
<accession>D8TZV4</accession>
<proteinExistence type="predicted"/>
<dbReference type="InParanoid" id="D8TZV4"/>
<evidence type="ECO:0000256" key="1">
    <source>
        <dbReference type="SAM" id="MobiDB-lite"/>
    </source>
</evidence>
<gene>
    <name evidence="2" type="ORF">VOLCADRAFT_92515</name>
</gene>